<dbReference type="OrthoDB" id="2194912at2"/>
<organism evidence="4 5">
    <name type="scientific">Enterococcus florum</name>
    <dbReference type="NCBI Taxonomy" id="2480627"/>
    <lineage>
        <taxon>Bacteria</taxon>
        <taxon>Bacillati</taxon>
        <taxon>Bacillota</taxon>
        <taxon>Bacilli</taxon>
        <taxon>Lactobacillales</taxon>
        <taxon>Enterococcaceae</taxon>
        <taxon>Enterococcus</taxon>
    </lineage>
</organism>
<dbReference type="PANTHER" id="PTHR36435:SF6">
    <property type="entry name" value="ABORTIVE INFECTION PROTEIN"/>
    <property type="match status" value="1"/>
</dbReference>
<dbReference type="GO" id="GO:0006508">
    <property type="term" value="P:proteolysis"/>
    <property type="evidence" value="ECO:0007669"/>
    <property type="project" value="UniProtKB-KW"/>
</dbReference>
<proteinExistence type="inferred from homology"/>
<dbReference type="Pfam" id="PF02517">
    <property type="entry name" value="Rce1-like"/>
    <property type="match status" value="1"/>
</dbReference>
<comment type="similarity">
    <text evidence="1">Belongs to the UPF0177 family.</text>
</comment>
<sequence>MTIKKYSFFTILTYGFILISPILLQPLLGNDPQQVIQVSTYSFIVGAAVLAVYHWKSRSLSIEHVQRGVLPSALFGVAGIPMSMVLQLLLLQIEQRISNQPLVSENTQNIVQLILENSIFIIATTIAGPIMEEFVFRRAIFGALRERFGFIVPALISSILFAFAHQDGHYLLYGGLGFFFCGLYVLTGRIWTSMIAHVGMNLVVILAQLAVHQM</sequence>
<keyword evidence="2" id="KW-1133">Transmembrane helix</keyword>
<comment type="caution">
    <text evidence="4">The sequence shown here is derived from an EMBL/GenBank/DDBJ whole genome shotgun (WGS) entry which is preliminary data.</text>
</comment>
<evidence type="ECO:0000259" key="3">
    <source>
        <dbReference type="Pfam" id="PF02517"/>
    </source>
</evidence>
<feature type="transmembrane region" description="Helical" evidence="2">
    <location>
        <begin position="148"/>
        <end position="164"/>
    </location>
</feature>
<feature type="transmembrane region" description="Helical" evidence="2">
    <location>
        <begin position="113"/>
        <end position="136"/>
    </location>
</feature>
<protein>
    <submittedName>
        <fullName evidence="4">CAAX amino protease</fullName>
    </submittedName>
</protein>
<keyword evidence="4" id="KW-0378">Hydrolase</keyword>
<name>A0A4P5PEX2_9ENTE</name>
<accession>A0A4P5PEX2</accession>
<dbReference type="RefSeq" id="WP_146623650.1">
    <property type="nucleotide sequence ID" value="NZ_BJCC01000028.1"/>
</dbReference>
<evidence type="ECO:0000313" key="5">
    <source>
        <dbReference type="Proteomes" id="UP000290567"/>
    </source>
</evidence>
<feature type="domain" description="CAAX prenyl protease 2/Lysostaphin resistance protein A-like" evidence="3">
    <location>
        <begin position="118"/>
        <end position="203"/>
    </location>
</feature>
<dbReference type="InterPro" id="IPR003675">
    <property type="entry name" value="Rce1/LyrA-like_dom"/>
</dbReference>
<dbReference type="EMBL" id="BJCC01000028">
    <property type="protein sequence ID" value="GCF95254.1"/>
    <property type="molecule type" value="Genomic_DNA"/>
</dbReference>
<feature type="transmembrane region" description="Helical" evidence="2">
    <location>
        <begin position="34"/>
        <end position="53"/>
    </location>
</feature>
<gene>
    <name evidence="4" type="ORF">NRIC_31450</name>
</gene>
<reference evidence="5" key="1">
    <citation type="submission" date="2019-02" db="EMBL/GenBank/DDBJ databases">
        <title>Draft genome sequence of Enterococcus sp. Gos25-1.</title>
        <authorList>
            <person name="Tanaka N."/>
            <person name="Shiwa Y."/>
            <person name="Fujita N."/>
        </authorList>
    </citation>
    <scope>NUCLEOTIDE SEQUENCE [LARGE SCALE GENOMIC DNA]</scope>
    <source>
        <strain evidence="5">Gos25-1</strain>
    </source>
</reference>
<dbReference type="GO" id="GO:0080120">
    <property type="term" value="P:CAAX-box protein maturation"/>
    <property type="evidence" value="ECO:0007669"/>
    <property type="project" value="UniProtKB-ARBA"/>
</dbReference>
<dbReference type="Proteomes" id="UP000290567">
    <property type="component" value="Unassembled WGS sequence"/>
</dbReference>
<dbReference type="AlphaFoldDB" id="A0A4P5PEX2"/>
<feature type="transmembrane region" description="Helical" evidence="2">
    <location>
        <begin position="73"/>
        <end position="93"/>
    </location>
</feature>
<keyword evidence="2" id="KW-0472">Membrane</keyword>
<feature type="transmembrane region" description="Helical" evidence="2">
    <location>
        <begin position="170"/>
        <end position="187"/>
    </location>
</feature>
<evidence type="ECO:0000313" key="4">
    <source>
        <dbReference type="EMBL" id="GCF95254.1"/>
    </source>
</evidence>
<dbReference type="PANTHER" id="PTHR36435">
    <property type="entry name" value="SLR1288 PROTEIN"/>
    <property type="match status" value="1"/>
</dbReference>
<feature type="transmembrane region" description="Helical" evidence="2">
    <location>
        <begin position="7"/>
        <end position="28"/>
    </location>
</feature>
<keyword evidence="4" id="KW-0645">Protease</keyword>
<keyword evidence="5" id="KW-1185">Reference proteome</keyword>
<dbReference type="GO" id="GO:0004175">
    <property type="term" value="F:endopeptidase activity"/>
    <property type="evidence" value="ECO:0007669"/>
    <property type="project" value="UniProtKB-ARBA"/>
</dbReference>
<dbReference type="InterPro" id="IPR052710">
    <property type="entry name" value="CAAX_protease"/>
</dbReference>
<keyword evidence="2" id="KW-0812">Transmembrane</keyword>
<evidence type="ECO:0000256" key="1">
    <source>
        <dbReference type="ARBA" id="ARBA00009067"/>
    </source>
</evidence>
<evidence type="ECO:0000256" key="2">
    <source>
        <dbReference type="SAM" id="Phobius"/>
    </source>
</evidence>